<dbReference type="RefSeq" id="WP_095744666.1">
    <property type="nucleotide sequence ID" value="NZ_CP023284.1"/>
</dbReference>
<organism evidence="1 2">
    <name type="scientific">Variovorax boronicumulans</name>
    <dbReference type="NCBI Taxonomy" id="436515"/>
    <lineage>
        <taxon>Bacteria</taxon>
        <taxon>Pseudomonadati</taxon>
        <taxon>Pseudomonadota</taxon>
        <taxon>Betaproteobacteria</taxon>
        <taxon>Burkholderiales</taxon>
        <taxon>Comamonadaceae</taxon>
        <taxon>Variovorax</taxon>
    </lineage>
</organism>
<dbReference type="EMBL" id="CP023284">
    <property type="protein sequence ID" value="ATA53926.1"/>
    <property type="molecule type" value="Genomic_DNA"/>
</dbReference>
<dbReference type="AlphaFoldDB" id="A0A250DHR5"/>
<name>A0A250DHR5_9BURK</name>
<gene>
    <name evidence="1" type="ORF">CKY39_12375</name>
</gene>
<proteinExistence type="predicted"/>
<accession>A0A250DHR5</accession>
<dbReference type="Proteomes" id="UP000217154">
    <property type="component" value="Chromosome"/>
</dbReference>
<evidence type="ECO:0000313" key="1">
    <source>
        <dbReference type="EMBL" id="ATA53926.1"/>
    </source>
</evidence>
<reference evidence="1 2" key="1">
    <citation type="submission" date="2017-09" db="EMBL/GenBank/DDBJ databases">
        <title>The diverse metabolic capabilities of V. boronicumulans make it an excellent choice for continued studies on novel biodegradation.</title>
        <authorList>
            <person name="Sun S."/>
        </authorList>
    </citation>
    <scope>NUCLEOTIDE SEQUENCE [LARGE SCALE GENOMIC DNA]</scope>
    <source>
        <strain evidence="1 2">J1</strain>
    </source>
</reference>
<sequence>MANDLIFSQPPAAGPPNILIFGEPETPSSAARFNGRIPLPAFRVSGTALAKRPPRATAGGAVPLPAFMVRGAVRYDSATQRPLVGKVASAWQVAVPVSVATMARHQSAALGSAGRVSRWQRAEGRAGVTAPVWQEAGRARYAAGVLHRAADSVSRSTSLRWQEAGRARNAVRAQWQAAQQLAPAVLAVPYQEANRLRRAVHSGWQEAGNLVHLHGEGFAAAQLIERGWLARWQAAMAPLPGRSVITPPEVDPCYLPDTTLVFREKQKYGTTLIFVCERHSLPPGTGQTVVVPVLEVYSVENSIALTRVGGGDIIEARGSRCRSMRTRGPGGGAQPFRARRCLSCKRMAMATRQSCWRWSTACPIGSWPMRRREIAALRVLTCACRGRGAPRFSISPLCRIRTLRLHRGVRPRSSWRLP</sequence>
<evidence type="ECO:0000313" key="2">
    <source>
        <dbReference type="Proteomes" id="UP000217154"/>
    </source>
</evidence>
<protein>
    <submittedName>
        <fullName evidence="1">Uncharacterized protein</fullName>
    </submittedName>
</protein>
<dbReference type="KEGG" id="vbo:CKY39_12375"/>